<evidence type="ECO:0000313" key="4">
    <source>
        <dbReference type="Proteomes" id="UP000193804"/>
    </source>
</evidence>
<proteinExistence type="predicted"/>
<feature type="domain" description="DUF5675" evidence="2">
    <location>
        <begin position="5"/>
        <end position="116"/>
    </location>
</feature>
<evidence type="ECO:0000256" key="1">
    <source>
        <dbReference type="SAM" id="Phobius"/>
    </source>
</evidence>
<organism evidence="3 4">
    <name type="scientific">Marivirga sericea</name>
    <dbReference type="NCBI Taxonomy" id="1028"/>
    <lineage>
        <taxon>Bacteria</taxon>
        <taxon>Pseudomonadati</taxon>
        <taxon>Bacteroidota</taxon>
        <taxon>Cytophagia</taxon>
        <taxon>Cytophagales</taxon>
        <taxon>Marivirgaceae</taxon>
        <taxon>Marivirga</taxon>
    </lineage>
</organism>
<dbReference type="RefSeq" id="WP_085515332.1">
    <property type="nucleotide sequence ID" value="NZ_FXAW01000001.1"/>
</dbReference>
<dbReference type="InterPro" id="IPR043732">
    <property type="entry name" value="DUF5675"/>
</dbReference>
<sequence>MSFELIRYYRSGGTNGILRYGSEKICHTIELPWKENQPFISCIPEGRYLMEKRITHERGFHLILKSVPGRSWILIHPANDARTELEGCIAPVSELTGIGKGIRSGEAMDRLLEVFEEAQEEQNHIYITIKEKSTMNILERVKKPTPKLFRKLRTVGLILAAAGGAILGAPITLPAGLITVAGYLTVGASVLTAVSQVTVDDEVKIPPLPEVKNKGDASPR</sequence>
<keyword evidence="4" id="KW-1185">Reference proteome</keyword>
<gene>
    <name evidence="3" type="ORF">SAMN05661096_00317</name>
</gene>
<dbReference type="EMBL" id="FXAW01000001">
    <property type="protein sequence ID" value="SMG10403.1"/>
    <property type="molecule type" value="Genomic_DNA"/>
</dbReference>
<dbReference type="OrthoDB" id="707810at2"/>
<reference evidence="4" key="1">
    <citation type="submission" date="2017-04" db="EMBL/GenBank/DDBJ databases">
        <authorList>
            <person name="Varghese N."/>
            <person name="Submissions S."/>
        </authorList>
    </citation>
    <scope>NUCLEOTIDE SEQUENCE [LARGE SCALE GENOMIC DNA]</scope>
    <source>
        <strain evidence="4">DSM 4125</strain>
    </source>
</reference>
<dbReference type="Pfam" id="PF18925">
    <property type="entry name" value="DUF5675"/>
    <property type="match status" value="1"/>
</dbReference>
<evidence type="ECO:0000259" key="2">
    <source>
        <dbReference type="Pfam" id="PF18925"/>
    </source>
</evidence>
<protein>
    <recommendedName>
        <fullName evidence="2">DUF5675 domain-containing protein</fullName>
    </recommendedName>
</protein>
<keyword evidence="1" id="KW-1133">Transmembrane helix</keyword>
<name>A0A1X7I8H2_9BACT</name>
<dbReference type="STRING" id="1028.SAMN05661096_00317"/>
<feature type="transmembrane region" description="Helical" evidence="1">
    <location>
        <begin position="152"/>
        <end position="171"/>
    </location>
</feature>
<accession>A0A1X7I8H2</accession>
<keyword evidence="1" id="KW-0812">Transmembrane</keyword>
<dbReference type="AlphaFoldDB" id="A0A1X7I8H2"/>
<dbReference type="Proteomes" id="UP000193804">
    <property type="component" value="Unassembled WGS sequence"/>
</dbReference>
<keyword evidence="1" id="KW-0472">Membrane</keyword>
<evidence type="ECO:0000313" key="3">
    <source>
        <dbReference type="EMBL" id="SMG10403.1"/>
    </source>
</evidence>